<keyword evidence="2" id="KW-1185">Reference proteome</keyword>
<accession>A0A918A0C9</accession>
<evidence type="ECO:0000313" key="1">
    <source>
        <dbReference type="EMBL" id="GGP02582.1"/>
    </source>
</evidence>
<comment type="caution">
    <text evidence="1">The sequence shown here is derived from an EMBL/GenBank/DDBJ whole genome shotgun (WGS) entry which is preliminary data.</text>
</comment>
<dbReference type="RefSeq" id="WP_189137337.1">
    <property type="nucleotide sequence ID" value="NZ_BMNK01000002.1"/>
</dbReference>
<name>A0A918A0C9_9ACTN</name>
<dbReference type="EMBL" id="BMNK01000002">
    <property type="protein sequence ID" value="GGP02582.1"/>
    <property type="molecule type" value="Genomic_DNA"/>
</dbReference>
<evidence type="ECO:0000313" key="2">
    <source>
        <dbReference type="Proteomes" id="UP000660745"/>
    </source>
</evidence>
<gene>
    <name evidence="1" type="ORF">GCM10012278_10290</name>
</gene>
<proteinExistence type="predicted"/>
<organism evidence="1 2">
    <name type="scientific">Nonomuraea glycinis</name>
    <dbReference type="NCBI Taxonomy" id="2047744"/>
    <lineage>
        <taxon>Bacteria</taxon>
        <taxon>Bacillati</taxon>
        <taxon>Actinomycetota</taxon>
        <taxon>Actinomycetes</taxon>
        <taxon>Streptosporangiales</taxon>
        <taxon>Streptosporangiaceae</taxon>
        <taxon>Nonomuraea</taxon>
    </lineage>
</organism>
<sequence>MKHTGTAVLDAPADQVDLENWLFTLSDAEYQACARGHRAAGTFVQNGVRGTVNVEAIGGHLIVQHYQEVSAKPSRVEMLSKRSRVYLFHLVPATIQVRWTMSATARDAETSEFRCTVELTMSPLLRVLGALSLLGVAIRAHTLEETKLFGDDIVRKIGTSRSSSAGA</sequence>
<reference evidence="1" key="2">
    <citation type="submission" date="2020-09" db="EMBL/GenBank/DDBJ databases">
        <authorList>
            <person name="Sun Q."/>
            <person name="Zhou Y."/>
        </authorList>
    </citation>
    <scope>NUCLEOTIDE SEQUENCE</scope>
    <source>
        <strain evidence="1">CGMCC 4.7430</strain>
    </source>
</reference>
<dbReference type="Proteomes" id="UP000660745">
    <property type="component" value="Unassembled WGS sequence"/>
</dbReference>
<protein>
    <submittedName>
        <fullName evidence="1">Uncharacterized protein</fullName>
    </submittedName>
</protein>
<dbReference type="AlphaFoldDB" id="A0A918A0C9"/>
<reference evidence="1" key="1">
    <citation type="journal article" date="2014" name="Int. J. Syst. Evol. Microbiol.">
        <title>Complete genome sequence of Corynebacterium casei LMG S-19264T (=DSM 44701T), isolated from a smear-ripened cheese.</title>
        <authorList>
            <consortium name="US DOE Joint Genome Institute (JGI-PGF)"/>
            <person name="Walter F."/>
            <person name="Albersmeier A."/>
            <person name="Kalinowski J."/>
            <person name="Ruckert C."/>
        </authorList>
    </citation>
    <scope>NUCLEOTIDE SEQUENCE</scope>
    <source>
        <strain evidence="1">CGMCC 4.7430</strain>
    </source>
</reference>